<dbReference type="AlphaFoldDB" id="A0AA94F4A4"/>
<evidence type="ECO:0000313" key="3">
    <source>
        <dbReference type="EMBL" id="RVU89553.1"/>
    </source>
</evidence>
<dbReference type="InterPro" id="IPR025269">
    <property type="entry name" value="SAM-like_dom"/>
</dbReference>
<accession>A0AA94F4A4</accession>
<dbReference type="Pfam" id="PF13102">
    <property type="entry name" value="Phage_int_SAM_5"/>
    <property type="match status" value="1"/>
</dbReference>
<proteinExistence type="predicted"/>
<sequence length="69" mass="8342">MVREFEIFDIKEVTPKEIANYNNYLKEKISQRTKQKLKQKSIYDNMRNLQQYLGYLLELGVIKAVQHHI</sequence>
<protein>
    <recommendedName>
        <fullName evidence="2">Phage integrase SAM-like domain-containing protein</fullName>
    </recommendedName>
</protein>
<comment type="caution">
    <text evidence="3">The sequence shown here is derived from an EMBL/GenBank/DDBJ whole genome shotgun (WGS) entry which is preliminary data.</text>
</comment>
<feature type="domain" description="Phage integrase SAM-like" evidence="2">
    <location>
        <begin position="8"/>
        <end position="63"/>
    </location>
</feature>
<organism evidence="3">
    <name type="scientific">Flavobacterium columnare</name>
    <dbReference type="NCBI Taxonomy" id="996"/>
    <lineage>
        <taxon>Bacteria</taxon>
        <taxon>Pseudomonadati</taxon>
        <taxon>Bacteroidota</taxon>
        <taxon>Flavobacteriia</taxon>
        <taxon>Flavobacteriales</taxon>
        <taxon>Flavobacteriaceae</taxon>
        <taxon>Flavobacterium</taxon>
    </lineage>
</organism>
<gene>
    <name evidence="3" type="ORF">EJB19_00290</name>
</gene>
<name>A0AA94F4A4_9FLAO</name>
<dbReference type="InterPro" id="IPR010998">
    <property type="entry name" value="Integrase_recombinase_N"/>
</dbReference>
<keyword evidence="1" id="KW-0238">DNA-binding</keyword>
<dbReference type="EMBL" id="RWGX01000001">
    <property type="protein sequence ID" value="RVU89553.1"/>
    <property type="molecule type" value="Genomic_DNA"/>
</dbReference>
<dbReference type="GO" id="GO:0003677">
    <property type="term" value="F:DNA binding"/>
    <property type="evidence" value="ECO:0007669"/>
    <property type="project" value="UniProtKB-KW"/>
</dbReference>
<reference evidence="3" key="1">
    <citation type="submission" date="2018-12" db="EMBL/GenBank/DDBJ databases">
        <title>Draft genome sequence of Flaovobacterium columnare BGFS27 isolated from channel catfish in Alabama.</title>
        <authorList>
            <person name="Cai W."/>
            <person name="Arias C."/>
        </authorList>
    </citation>
    <scope>NUCLEOTIDE SEQUENCE [LARGE SCALE GENOMIC DNA]</scope>
    <source>
        <strain evidence="3">BGFS27</strain>
    </source>
</reference>
<evidence type="ECO:0000256" key="1">
    <source>
        <dbReference type="ARBA" id="ARBA00023125"/>
    </source>
</evidence>
<dbReference type="Gene3D" id="1.10.150.130">
    <property type="match status" value="1"/>
</dbReference>
<evidence type="ECO:0000259" key="2">
    <source>
        <dbReference type="Pfam" id="PF13102"/>
    </source>
</evidence>